<name>A0A9N9NY69_9GLOM</name>
<dbReference type="GO" id="GO:0016020">
    <property type="term" value="C:membrane"/>
    <property type="evidence" value="ECO:0007669"/>
    <property type="project" value="UniProtKB-SubCell"/>
</dbReference>
<dbReference type="EMBL" id="CAJVPY010020211">
    <property type="protein sequence ID" value="CAG8774704.1"/>
    <property type="molecule type" value="Genomic_DNA"/>
</dbReference>
<evidence type="ECO:0000256" key="7">
    <source>
        <dbReference type="ARBA" id="ARBA00022989"/>
    </source>
</evidence>
<dbReference type="GO" id="GO:0015031">
    <property type="term" value="P:protein transport"/>
    <property type="evidence" value="ECO:0007669"/>
    <property type="project" value="UniProtKB-KW"/>
</dbReference>
<evidence type="ECO:0000256" key="6">
    <source>
        <dbReference type="ARBA" id="ARBA00022927"/>
    </source>
</evidence>
<keyword evidence="4 9" id="KW-0812">Transmembrane</keyword>
<dbReference type="GO" id="GO:0035673">
    <property type="term" value="F:oligopeptide transmembrane transporter activity"/>
    <property type="evidence" value="ECO:0007669"/>
    <property type="project" value="InterPro"/>
</dbReference>
<dbReference type="InterPro" id="IPR004813">
    <property type="entry name" value="OPT"/>
</dbReference>
<evidence type="ECO:0000256" key="1">
    <source>
        <dbReference type="ARBA" id="ARBA00004141"/>
    </source>
</evidence>
<protein>
    <submittedName>
        <fullName evidence="10">14377_t:CDS:1</fullName>
    </submittedName>
</protein>
<keyword evidence="5" id="KW-0571">Peptide transport</keyword>
<feature type="transmembrane region" description="Helical" evidence="9">
    <location>
        <begin position="35"/>
        <end position="56"/>
    </location>
</feature>
<dbReference type="InterPro" id="IPR004648">
    <property type="entry name" value="Oligpept_transpt"/>
</dbReference>
<evidence type="ECO:0000256" key="5">
    <source>
        <dbReference type="ARBA" id="ARBA00022856"/>
    </source>
</evidence>
<accession>A0A9N9NY69</accession>
<keyword evidence="6" id="KW-0653">Protein transport</keyword>
<dbReference type="OrthoDB" id="9986677at2759"/>
<feature type="non-terminal residue" evidence="10">
    <location>
        <position position="1"/>
    </location>
</feature>
<comment type="similarity">
    <text evidence="2">Belongs to the oligopeptide OPT transporter family.</text>
</comment>
<comment type="caution">
    <text evidence="10">The sequence shown here is derived from an EMBL/GenBank/DDBJ whole genome shotgun (WGS) entry which is preliminary data.</text>
</comment>
<keyword evidence="3" id="KW-0813">Transport</keyword>
<evidence type="ECO:0000256" key="9">
    <source>
        <dbReference type="SAM" id="Phobius"/>
    </source>
</evidence>
<evidence type="ECO:0000313" key="11">
    <source>
        <dbReference type="Proteomes" id="UP000789405"/>
    </source>
</evidence>
<comment type="subcellular location">
    <subcellularLocation>
        <location evidence="1">Membrane</location>
        <topology evidence="1">Multi-pass membrane protein</topology>
    </subcellularLocation>
</comment>
<dbReference type="Pfam" id="PF03169">
    <property type="entry name" value="OPT"/>
    <property type="match status" value="1"/>
</dbReference>
<evidence type="ECO:0000256" key="4">
    <source>
        <dbReference type="ARBA" id="ARBA00022692"/>
    </source>
</evidence>
<keyword evidence="7 9" id="KW-1133">Transmembrane helix</keyword>
<reference evidence="10" key="1">
    <citation type="submission" date="2021-06" db="EMBL/GenBank/DDBJ databases">
        <authorList>
            <person name="Kallberg Y."/>
            <person name="Tangrot J."/>
            <person name="Rosling A."/>
        </authorList>
    </citation>
    <scope>NUCLEOTIDE SEQUENCE</scope>
    <source>
        <strain evidence="10">MA453B</strain>
    </source>
</reference>
<keyword evidence="11" id="KW-1185">Reference proteome</keyword>
<proteinExistence type="inferred from homology"/>
<organism evidence="10 11">
    <name type="scientific">Dentiscutata erythropus</name>
    <dbReference type="NCBI Taxonomy" id="1348616"/>
    <lineage>
        <taxon>Eukaryota</taxon>
        <taxon>Fungi</taxon>
        <taxon>Fungi incertae sedis</taxon>
        <taxon>Mucoromycota</taxon>
        <taxon>Glomeromycotina</taxon>
        <taxon>Glomeromycetes</taxon>
        <taxon>Diversisporales</taxon>
        <taxon>Gigasporaceae</taxon>
        <taxon>Dentiscutata</taxon>
    </lineage>
</organism>
<sequence length="107" mass="11982">LVRPANMIWPQSLVFASMYNTLHGNGNVSETNDKIRFFIVAFISMFIWQFVPEYIFPWLAGAAMLCLIAPNNNAVKTLGSVYSGAGILSFSFDWNAISQVSPLFTPW</sequence>
<dbReference type="AlphaFoldDB" id="A0A9N9NY69"/>
<evidence type="ECO:0000313" key="10">
    <source>
        <dbReference type="EMBL" id="CAG8774704.1"/>
    </source>
</evidence>
<evidence type="ECO:0000256" key="2">
    <source>
        <dbReference type="ARBA" id="ARBA00008807"/>
    </source>
</evidence>
<keyword evidence="8 9" id="KW-0472">Membrane</keyword>
<dbReference type="PANTHER" id="PTHR22601">
    <property type="entry name" value="ISP4 LIKE PROTEIN"/>
    <property type="match status" value="1"/>
</dbReference>
<evidence type="ECO:0000256" key="3">
    <source>
        <dbReference type="ARBA" id="ARBA00022448"/>
    </source>
</evidence>
<evidence type="ECO:0000256" key="8">
    <source>
        <dbReference type="ARBA" id="ARBA00023136"/>
    </source>
</evidence>
<gene>
    <name evidence="10" type="ORF">DERYTH_LOCUS19036</name>
</gene>
<dbReference type="Proteomes" id="UP000789405">
    <property type="component" value="Unassembled WGS sequence"/>
</dbReference>